<evidence type="ECO:0000256" key="5">
    <source>
        <dbReference type="ARBA" id="ARBA00023002"/>
    </source>
</evidence>
<dbReference type="EMBL" id="CP014671">
    <property type="protein sequence ID" value="ANX03371.1"/>
    <property type="molecule type" value="Genomic_DNA"/>
</dbReference>
<dbReference type="STRING" id="1810504.PG2T_03640"/>
<dbReference type="Proteomes" id="UP000092952">
    <property type="component" value="Chromosome"/>
</dbReference>
<dbReference type="KEGG" id="gbi:PG2T_03640"/>
<reference evidence="7" key="1">
    <citation type="submission" date="2016-03" db="EMBL/GenBank/DDBJ databases">
        <title>Complete genome sequence of Solimmundus cernigliae, representing a novel lineage of polycyclic aromatic hydrocarbon degraders within the Gammaproteobacteria.</title>
        <authorList>
            <person name="Singleton D.R."/>
            <person name="Dickey A.N."/>
            <person name="Scholl E.H."/>
            <person name="Wright F.A."/>
            <person name="Aitken M.D."/>
        </authorList>
    </citation>
    <scope>NUCLEOTIDE SEQUENCE [LARGE SCALE GENOMIC DNA]</scope>
    <source>
        <strain evidence="7">TR3.2</strain>
    </source>
</reference>
<dbReference type="InParanoid" id="A0A1B1YRI4"/>
<evidence type="ECO:0008006" key="8">
    <source>
        <dbReference type="Google" id="ProtNLM"/>
    </source>
</evidence>
<protein>
    <recommendedName>
        <fullName evidence="8">Aromatic-ring-hydroxylating dioxygenase subunit beta</fullName>
    </recommendedName>
</protein>
<dbReference type="PANTHER" id="PTHR41534:SF2">
    <property type="entry name" value="3-PHENYLPROPIONATE_CINNAMIC ACID DIOXYGENASE SUBUNIT BETA"/>
    <property type="match status" value="1"/>
</dbReference>
<evidence type="ECO:0000256" key="3">
    <source>
        <dbReference type="ARBA" id="ARBA00022797"/>
    </source>
</evidence>
<dbReference type="GO" id="GO:0019380">
    <property type="term" value="P:3-phenylpropionate catabolic process"/>
    <property type="evidence" value="ECO:0007669"/>
    <property type="project" value="TreeGrafter"/>
</dbReference>
<dbReference type="SUPFAM" id="SSF54427">
    <property type="entry name" value="NTF2-like"/>
    <property type="match status" value="1"/>
</dbReference>
<dbReference type="Gene3D" id="3.10.450.50">
    <property type="match status" value="1"/>
</dbReference>
<gene>
    <name evidence="6" type="ORF">PG2T_03640</name>
</gene>
<keyword evidence="7" id="KW-1185">Reference proteome</keyword>
<proteinExistence type="inferred from homology"/>
<dbReference type="PANTHER" id="PTHR41534">
    <property type="entry name" value="BLR3401 PROTEIN"/>
    <property type="match status" value="1"/>
</dbReference>
<accession>A0A1B1YRI4</accession>
<dbReference type="Pfam" id="PF00866">
    <property type="entry name" value="Ring_hydroxyl_B"/>
    <property type="match status" value="1"/>
</dbReference>
<name>A0A1B1YRI4_9GAMM</name>
<evidence type="ECO:0000256" key="2">
    <source>
        <dbReference type="ARBA" id="ARBA00009570"/>
    </source>
</evidence>
<organism evidence="6 7">
    <name type="scientific">Immundisolibacter cernigliae</name>
    <dbReference type="NCBI Taxonomy" id="1810504"/>
    <lineage>
        <taxon>Bacteria</taxon>
        <taxon>Pseudomonadati</taxon>
        <taxon>Pseudomonadota</taxon>
        <taxon>Gammaproteobacteria</taxon>
        <taxon>Immundisolibacterales</taxon>
        <taxon>Immundisolibacteraceae</taxon>
        <taxon>Immundisolibacter</taxon>
    </lineage>
</organism>
<evidence type="ECO:0000256" key="4">
    <source>
        <dbReference type="ARBA" id="ARBA00022964"/>
    </source>
</evidence>
<evidence type="ECO:0000313" key="6">
    <source>
        <dbReference type="EMBL" id="ANX03371.1"/>
    </source>
</evidence>
<dbReference type="InterPro" id="IPR032710">
    <property type="entry name" value="NTF2-like_dom_sf"/>
</dbReference>
<keyword evidence="4" id="KW-0223">Dioxygenase</keyword>
<comment type="similarity">
    <text evidence="2">Belongs to the bacterial ring-hydroxylating dioxygenase beta subunit family.</text>
</comment>
<dbReference type="GO" id="GO:0051213">
    <property type="term" value="F:dioxygenase activity"/>
    <property type="evidence" value="ECO:0007669"/>
    <property type="project" value="UniProtKB-KW"/>
</dbReference>
<sequence length="159" mass="18719">MEQCLFREARLLDGFQFEGWRALLDPDIHYSVPARRTHYLRAANAARDIDTDHYDDDYESLTLRLARMSRPGPSSMDPRPREVRTVSNIEIEHGDVDDELKVYSVIILMRNRLLDQEEHVAARREDVWRRASDGRLLLYRRRALITHNTILMANMNSLL</sequence>
<evidence type="ECO:0000313" key="7">
    <source>
        <dbReference type="Proteomes" id="UP000092952"/>
    </source>
</evidence>
<dbReference type="AlphaFoldDB" id="A0A1B1YRI4"/>
<keyword evidence="5" id="KW-0560">Oxidoreductase</keyword>
<dbReference type="InterPro" id="IPR000391">
    <property type="entry name" value="Rng_hydr_dOase-bsu"/>
</dbReference>
<evidence type="ECO:0000256" key="1">
    <source>
        <dbReference type="ARBA" id="ARBA00005211"/>
    </source>
</evidence>
<comment type="pathway">
    <text evidence="1">Aromatic compound metabolism.</text>
</comment>
<keyword evidence="3" id="KW-0058">Aromatic hydrocarbons catabolism</keyword>